<dbReference type="GO" id="GO:0005886">
    <property type="term" value="C:plasma membrane"/>
    <property type="evidence" value="ECO:0007669"/>
    <property type="project" value="UniProtKB-SubCell"/>
</dbReference>
<evidence type="ECO:0000256" key="6">
    <source>
        <dbReference type="SAM" id="Phobius"/>
    </source>
</evidence>
<dbReference type="Gene3D" id="3.40.720.10">
    <property type="entry name" value="Alkaline Phosphatase, subunit A"/>
    <property type="match status" value="1"/>
</dbReference>
<dbReference type="InterPro" id="IPR017850">
    <property type="entry name" value="Alkaline_phosphatase_core_sf"/>
</dbReference>
<evidence type="ECO:0000259" key="7">
    <source>
        <dbReference type="Pfam" id="PF00884"/>
    </source>
</evidence>
<keyword evidence="4 6" id="KW-1133">Transmembrane helix</keyword>
<gene>
    <name evidence="8" type="ORF">HK103_001682</name>
</gene>
<dbReference type="InterPro" id="IPR000917">
    <property type="entry name" value="Sulfatase_N"/>
</dbReference>
<dbReference type="AlphaFoldDB" id="A0AAD5UJM6"/>
<proteinExistence type="predicted"/>
<evidence type="ECO:0000256" key="2">
    <source>
        <dbReference type="ARBA" id="ARBA00022475"/>
    </source>
</evidence>
<feature type="transmembrane region" description="Helical" evidence="6">
    <location>
        <begin position="66"/>
        <end position="85"/>
    </location>
</feature>
<dbReference type="EMBL" id="JADGKB010000015">
    <property type="protein sequence ID" value="KAJ3259791.1"/>
    <property type="molecule type" value="Genomic_DNA"/>
</dbReference>
<dbReference type="Pfam" id="PF00884">
    <property type="entry name" value="Sulfatase"/>
    <property type="match status" value="1"/>
</dbReference>
<keyword evidence="3 6" id="KW-0812">Transmembrane</keyword>
<feature type="transmembrane region" description="Helical" evidence="6">
    <location>
        <begin position="166"/>
        <end position="191"/>
    </location>
</feature>
<keyword evidence="9" id="KW-1185">Reference proteome</keyword>
<keyword evidence="5 6" id="KW-0472">Membrane</keyword>
<dbReference type="PANTHER" id="PTHR47371:SF3">
    <property type="entry name" value="PHOSPHOGLYCEROL TRANSFERASE I"/>
    <property type="match status" value="1"/>
</dbReference>
<comment type="subcellular location">
    <subcellularLocation>
        <location evidence="1">Cell membrane</location>
        <topology evidence="1">Multi-pass membrane protein</topology>
    </subcellularLocation>
</comment>
<name>A0AAD5UJM6_9FUNG</name>
<keyword evidence="2" id="KW-1003">Cell membrane</keyword>
<dbReference type="Proteomes" id="UP001210925">
    <property type="component" value="Unassembled WGS sequence"/>
</dbReference>
<organism evidence="8 9">
    <name type="scientific">Boothiomyces macroporosus</name>
    <dbReference type="NCBI Taxonomy" id="261099"/>
    <lineage>
        <taxon>Eukaryota</taxon>
        <taxon>Fungi</taxon>
        <taxon>Fungi incertae sedis</taxon>
        <taxon>Chytridiomycota</taxon>
        <taxon>Chytridiomycota incertae sedis</taxon>
        <taxon>Chytridiomycetes</taxon>
        <taxon>Rhizophydiales</taxon>
        <taxon>Terramycetaceae</taxon>
        <taxon>Boothiomyces</taxon>
    </lineage>
</organism>
<evidence type="ECO:0000256" key="1">
    <source>
        <dbReference type="ARBA" id="ARBA00004651"/>
    </source>
</evidence>
<comment type="caution">
    <text evidence="8">The sequence shown here is derived from an EMBL/GenBank/DDBJ whole genome shotgun (WGS) entry which is preliminary data.</text>
</comment>
<feature type="transmembrane region" description="Helical" evidence="6">
    <location>
        <begin position="113"/>
        <end position="132"/>
    </location>
</feature>
<feature type="domain" description="Sulfatase N-terminal" evidence="7">
    <location>
        <begin position="220"/>
        <end position="511"/>
    </location>
</feature>
<evidence type="ECO:0000313" key="8">
    <source>
        <dbReference type="EMBL" id="KAJ3259791.1"/>
    </source>
</evidence>
<evidence type="ECO:0000313" key="9">
    <source>
        <dbReference type="Proteomes" id="UP001210925"/>
    </source>
</evidence>
<protein>
    <recommendedName>
        <fullName evidence="7">Sulfatase N-terminal domain-containing protein</fullName>
    </recommendedName>
</protein>
<reference evidence="8" key="1">
    <citation type="submission" date="2020-05" db="EMBL/GenBank/DDBJ databases">
        <title>Phylogenomic resolution of chytrid fungi.</title>
        <authorList>
            <person name="Stajich J.E."/>
            <person name="Amses K."/>
            <person name="Simmons R."/>
            <person name="Seto K."/>
            <person name="Myers J."/>
            <person name="Bonds A."/>
            <person name="Quandt C.A."/>
            <person name="Barry K."/>
            <person name="Liu P."/>
            <person name="Grigoriev I."/>
            <person name="Longcore J.E."/>
            <person name="James T.Y."/>
        </authorList>
    </citation>
    <scope>NUCLEOTIDE SEQUENCE</scope>
    <source>
        <strain evidence="8">PLAUS21</strain>
    </source>
</reference>
<accession>A0AAD5UJM6</accession>
<evidence type="ECO:0000256" key="4">
    <source>
        <dbReference type="ARBA" id="ARBA00022989"/>
    </source>
</evidence>
<dbReference type="SUPFAM" id="SSF53649">
    <property type="entry name" value="Alkaline phosphatase-like"/>
    <property type="match status" value="1"/>
</dbReference>
<feature type="transmembrane region" description="Helical" evidence="6">
    <location>
        <begin position="34"/>
        <end position="54"/>
    </location>
</feature>
<evidence type="ECO:0000256" key="5">
    <source>
        <dbReference type="ARBA" id="ARBA00023136"/>
    </source>
</evidence>
<dbReference type="PANTHER" id="PTHR47371">
    <property type="entry name" value="LIPOTEICHOIC ACID SYNTHASE"/>
    <property type="match status" value="1"/>
</dbReference>
<sequence length="628" mass="71303">MPTQTMILNVIKQLVFGLALTIGLIPFKNSFKDILFIAFENCLVIGGIFDSLLVNRNPIPTLLGYLLIYMHISLVFIDMNILLWMGTTLNNNMMQNIFESQQVGKSLTDENWTMVYILIILAFLPQAFVYYIKYQQTGPRKSQYSRIPESESTSEQKGEISKVGLCLIYLLFLCGNAYSPISNALVATLMYSKEGSIQFDSSANATFGDLLETPSTNDTNLVYIMNESMGNYYLMDPHGNYNNVTFFKNNISDSPGTVYNFRNTRSISGNTETAMVTLSTGLFIASNTHSEETRNFFKVPSLMSEAKKRGYQTALYCAFETHFDVGWKQLNAVYEQFEHVVSRTTLGLDAVNDHGIDDRIITEKALNYLKEKSNSTQPFFLVIIWNNLHFPFLVDESFKKPVGVSPDELEIKRANYSLGITDSMLESVVSTIKQSHFGNKTVIAFAADHGEQPGMVHDRISNAASSVLSVPLWFDIPDYLLSKSEKDNLSVNAQHRLTSTMDIVPTLMDIMKWQDPLTVFKDSKSTVHGQSLLKSVEANRYTYGWAGKPFVTTCDWTIGFFFNSTHNLMVYSKNNIQLERVEYPNYAYKKDRIPFLELPPADQAIWKREIKKHSHVYEQMKLCGLTIV</sequence>
<evidence type="ECO:0000256" key="3">
    <source>
        <dbReference type="ARBA" id="ARBA00022692"/>
    </source>
</evidence>
<feature type="transmembrane region" description="Helical" evidence="6">
    <location>
        <begin position="7"/>
        <end position="28"/>
    </location>
</feature>
<dbReference type="InterPro" id="IPR050448">
    <property type="entry name" value="OpgB/LTA_synthase_biosynth"/>
</dbReference>